<dbReference type="Pfam" id="PF00931">
    <property type="entry name" value="NB-ARC"/>
    <property type="match status" value="1"/>
</dbReference>
<dbReference type="RefSeq" id="XP_017985213.1">
    <property type="nucleotide sequence ID" value="XM_018129724.1"/>
</dbReference>
<dbReference type="InterPro" id="IPR058922">
    <property type="entry name" value="WHD_DRP"/>
</dbReference>
<dbReference type="GO" id="GO:0006952">
    <property type="term" value="P:defense response"/>
    <property type="evidence" value="ECO:0007669"/>
    <property type="project" value="UniProtKB-KW"/>
</dbReference>
<accession>A0AB32X352</accession>
<evidence type="ECO:0000256" key="2">
    <source>
        <dbReference type="ARBA" id="ARBA00022737"/>
    </source>
</evidence>
<dbReference type="PRINTS" id="PR00364">
    <property type="entry name" value="DISEASERSIST"/>
</dbReference>
<dbReference type="InterPro" id="IPR042197">
    <property type="entry name" value="Apaf_helical"/>
</dbReference>
<gene>
    <name evidence="8" type="primary">LOC18586893</name>
</gene>
<dbReference type="Pfam" id="PF23559">
    <property type="entry name" value="WHD_DRP"/>
    <property type="match status" value="1"/>
</dbReference>
<dbReference type="Gene3D" id="3.40.50.300">
    <property type="entry name" value="P-loop containing nucleotide triphosphate hydrolases"/>
    <property type="match status" value="1"/>
</dbReference>
<protein>
    <submittedName>
        <fullName evidence="8">Disease resistance RPP13-like protein 1</fullName>
    </submittedName>
</protein>
<dbReference type="GO" id="GO:0043531">
    <property type="term" value="F:ADP binding"/>
    <property type="evidence" value="ECO:0007669"/>
    <property type="project" value="InterPro"/>
</dbReference>
<name>A0AB32X352_THECC</name>
<dbReference type="InterPro" id="IPR027417">
    <property type="entry name" value="P-loop_NTPase"/>
</dbReference>
<dbReference type="AlphaFoldDB" id="A0AB32X352"/>
<evidence type="ECO:0000259" key="5">
    <source>
        <dbReference type="Pfam" id="PF23559"/>
    </source>
</evidence>
<keyword evidence="3" id="KW-0611">Plant defense</keyword>
<proteinExistence type="predicted"/>
<evidence type="ECO:0000256" key="1">
    <source>
        <dbReference type="ARBA" id="ARBA00022614"/>
    </source>
</evidence>
<keyword evidence="1" id="KW-0433">Leucine-rich repeat</keyword>
<reference evidence="8" key="1">
    <citation type="submission" date="2025-08" db="UniProtKB">
        <authorList>
            <consortium name="RefSeq"/>
        </authorList>
    </citation>
    <scope>IDENTIFICATION</scope>
</reference>
<dbReference type="SUPFAM" id="SSF52058">
    <property type="entry name" value="L domain-like"/>
    <property type="match status" value="1"/>
</dbReference>
<dbReference type="Proteomes" id="UP000694886">
    <property type="component" value="Unplaced"/>
</dbReference>
<evidence type="ECO:0000256" key="3">
    <source>
        <dbReference type="ARBA" id="ARBA00022821"/>
    </source>
</evidence>
<dbReference type="InterPro" id="IPR002182">
    <property type="entry name" value="NB-ARC"/>
</dbReference>
<organism evidence="7 8">
    <name type="scientific">Theobroma cacao</name>
    <name type="common">Cacao</name>
    <name type="synonym">Cocoa</name>
    <dbReference type="NCBI Taxonomy" id="3641"/>
    <lineage>
        <taxon>Eukaryota</taxon>
        <taxon>Viridiplantae</taxon>
        <taxon>Streptophyta</taxon>
        <taxon>Embryophyta</taxon>
        <taxon>Tracheophyta</taxon>
        <taxon>Spermatophyta</taxon>
        <taxon>Magnoliopsida</taxon>
        <taxon>eudicotyledons</taxon>
        <taxon>Gunneridae</taxon>
        <taxon>Pentapetalae</taxon>
        <taxon>rosids</taxon>
        <taxon>malvids</taxon>
        <taxon>Malvales</taxon>
        <taxon>Malvaceae</taxon>
        <taxon>Byttnerioideae</taxon>
        <taxon>Theobroma</taxon>
    </lineage>
</organism>
<feature type="domain" description="R13L1/DRL21-like LRR repeat region" evidence="6">
    <location>
        <begin position="495"/>
        <end position="620"/>
    </location>
</feature>
<feature type="domain" description="Disease resistance protein winged helix" evidence="5">
    <location>
        <begin position="259"/>
        <end position="308"/>
    </location>
</feature>
<dbReference type="PANTHER" id="PTHR36766">
    <property type="entry name" value="PLANT BROAD-SPECTRUM MILDEW RESISTANCE PROTEIN RPW8"/>
    <property type="match status" value="1"/>
</dbReference>
<dbReference type="PANTHER" id="PTHR36766:SF51">
    <property type="entry name" value="DISEASE RESISTANCE RPP13-LIKE PROTEIN 1"/>
    <property type="match status" value="1"/>
</dbReference>
<evidence type="ECO:0000259" key="6">
    <source>
        <dbReference type="Pfam" id="PF25019"/>
    </source>
</evidence>
<keyword evidence="2" id="KW-0677">Repeat</keyword>
<dbReference type="InterPro" id="IPR056789">
    <property type="entry name" value="LRR_R13L1-DRL21"/>
</dbReference>
<evidence type="ECO:0000259" key="4">
    <source>
        <dbReference type="Pfam" id="PF00931"/>
    </source>
</evidence>
<dbReference type="GeneID" id="18586893"/>
<sequence>MIDCHKFKRIEERQQPISVEIETHVSGRDKDKEVLLELLLKSDDEGNFVIPIIGMAGIGKTTLAQLVYNDTCVQNHFDLKAWVCVSDDFDITRITKAILQSVSFEPSNDNNMTSLEEKLKKNLSEKKFLTVLDDVWNENYHNWTILQSPFLTRIPGSKVVVTTRNLDVSATMGASHAHSLKVLSEDDCLSVFAQHALGSTNFGGHPNLEKVAKKIVRKCNGLPLAAKTLKGLLRTNVDHDAWKEILESEIWQLSEHRCEGFLQEARDKQHIKDLGHKYFRDLLSRSLLQISNKDNSRFVMHDLINDLAQSVAGEICFRIEGDKKISKQARHLSYIGSKYDAIKKFKGICEAKHCRTFLPLRLSNNRCCYVTNNVLTYLLPDLRCLRVLSLRGYQITMLPDFITDLKHLWYLDFSETFIKSLPESVSTFYNLETLLLMGCEKLEKLPTEMEHLVNLCHLNIICAHRLEGMPSNFGTLTDLQTVSNFVVGKGEGYQIRELKNSSNLKGQLCISGLKNVTETQDAWKVKLQDKAGLDELELEWSGDFDNRTEEVEKKVLDLLQPSKKLKKLAIKNYCGATLAKWVGDSSFNNLLSFCLKDCPNCMSLPSIGKLPLLKEVRIKGLYSVSDVGVEFFGENKPNAFPSLEILQFEDMPKWEKWSFCEVDEEARRFPRLRELRITNCPQLLWTMPKCLPSLEMLVIHVCEKLVISVSSLPMLSVLEIEGCDKVVYKGFADQSSLKRVSFSKLSKFICVAEWLVLGSVRVKSLELCSLRENNWGLLTQSMSLCNMTIQNWPQLFSIGADEERDQLMQLKIPCRVEQMKIWKCEGFKKLSATFQSITSLRVLELWSYPKLISLSKSSLPLNLKTLVIGKWKNLRCLLEEGEEYQHQ</sequence>
<evidence type="ECO:0000313" key="7">
    <source>
        <dbReference type="Proteomes" id="UP000694886"/>
    </source>
</evidence>
<dbReference type="Pfam" id="PF25019">
    <property type="entry name" value="LRR_R13L1-DRL21"/>
    <property type="match status" value="1"/>
</dbReference>
<dbReference type="FunFam" id="3.40.50.300:FF:001091">
    <property type="entry name" value="Probable disease resistance protein At1g61300"/>
    <property type="match status" value="1"/>
</dbReference>
<dbReference type="SUPFAM" id="SSF52540">
    <property type="entry name" value="P-loop containing nucleoside triphosphate hydrolases"/>
    <property type="match status" value="1"/>
</dbReference>
<dbReference type="Gene3D" id="1.10.8.430">
    <property type="entry name" value="Helical domain of apoptotic protease-activating factors"/>
    <property type="match status" value="1"/>
</dbReference>
<dbReference type="Gene3D" id="3.80.10.10">
    <property type="entry name" value="Ribonuclease Inhibitor"/>
    <property type="match status" value="1"/>
</dbReference>
<dbReference type="KEGG" id="tcc:18586893"/>
<dbReference type="InterPro" id="IPR032675">
    <property type="entry name" value="LRR_dom_sf"/>
</dbReference>
<feature type="domain" description="NB-ARC" evidence="4">
    <location>
        <begin position="29"/>
        <end position="196"/>
    </location>
</feature>
<evidence type="ECO:0000313" key="8">
    <source>
        <dbReference type="RefSeq" id="XP_017985213.1"/>
    </source>
</evidence>